<dbReference type="SUPFAM" id="SSF52540">
    <property type="entry name" value="P-loop containing nucleoside triphosphate hydrolases"/>
    <property type="match status" value="1"/>
</dbReference>
<evidence type="ECO:0000259" key="3">
    <source>
        <dbReference type="Pfam" id="PF20720"/>
    </source>
</evidence>
<evidence type="ECO:0000256" key="1">
    <source>
        <dbReference type="SAM" id="Phobius"/>
    </source>
</evidence>
<dbReference type="Pfam" id="PF18738">
    <property type="entry name" value="HEPN_DZIP3"/>
    <property type="match status" value="1"/>
</dbReference>
<feature type="domain" description="Novel STAND NTPase 3" evidence="3">
    <location>
        <begin position="403"/>
        <end position="550"/>
    </location>
</feature>
<keyword evidence="1" id="KW-1133">Transmembrane helix</keyword>
<sequence length="786" mass="89776">MGFICLDDTINSGQLSVLQGIMKFTNAVLFLFILCPLSRAAQDYIPVSVCPPGAREWQIEADRKNCQDPTPNYLCAAIENLPGHFGSICTQIGLSPSGMCAVLNSQTHNLDSVPCKAKEGCPDKPYSPRELYKWPICFGNFYGSESEPVAESGDPGLLAGIIIFIVITLVLIGSLVIVYILDKRFNWGLRDSLRTRTRAVYNGMNKRIRSLRNNRSDRGSGTDGGAAYEANEQFSWNNKDVFWKLTALRYYLMVTLKHYIGIDELKDVTVLFKTSLLQHFKESILKELYDINSWDDYAKLDISLVYNLLRNVCKHIPSPTRGWGYDPPSDDVNLGADIERIRSIWNRYCDSETEFMHLDDIFVRMFDRFGRISEDVEVQDTGSEKIMSVELKPECAVNDRVVLTKAIKQVLSSLKKETIVIVKGAVGSGKSTCLKYVDEHYRGKEWEVKWKEEIITLRDLYVQENKKLLLCCDNLFGAYNRGQFASTSEIIEALENPGQEGGGNLKVVLAIHDHVYDELQKSLNIKALQNKRVVIDVNEFSDAEMLLIFNDQRKRGHCTRDLRCWFRNVDFRSLHDALKENPGQIGDPLLTLLYSNFHNLFSENGATQNIVRELCTIYQNMLDNSPELFHILLYIMMVGDHELKKKLPDWAAELGGINNKNVEQNVCHLDAFLVGRIDGKRLQLKHDIFSFALFKFCANHTKYQSLLLQHCQFQMIEEIMRPVSSPAQSDFCVILKEDMFPVLVSRIVGQNLHMYMKSHPIMNNLKFKDLLKNRSSPDVWKTMISN</sequence>
<evidence type="ECO:0000259" key="2">
    <source>
        <dbReference type="Pfam" id="PF18738"/>
    </source>
</evidence>
<dbReference type="Proteomes" id="UP000005408">
    <property type="component" value="Unassembled WGS sequence"/>
</dbReference>
<dbReference type="InterPro" id="IPR049050">
    <property type="entry name" value="nSTAND3"/>
</dbReference>
<protein>
    <recommendedName>
        <fullName evidence="6">DZIP3-like HEPN domain-containing protein</fullName>
    </recommendedName>
</protein>
<evidence type="ECO:0000313" key="5">
    <source>
        <dbReference type="Proteomes" id="UP000005408"/>
    </source>
</evidence>
<dbReference type="EnsemblMetazoa" id="G20857.1">
    <property type="protein sequence ID" value="G20857.1:cds"/>
    <property type="gene ID" value="G20857"/>
</dbReference>
<keyword evidence="5" id="KW-1185">Reference proteome</keyword>
<dbReference type="InterPro" id="IPR027417">
    <property type="entry name" value="P-loop_NTPase"/>
</dbReference>
<evidence type="ECO:0000313" key="4">
    <source>
        <dbReference type="EnsemblMetazoa" id="G20857.1:cds"/>
    </source>
</evidence>
<organism evidence="4 5">
    <name type="scientific">Magallana gigas</name>
    <name type="common">Pacific oyster</name>
    <name type="synonym">Crassostrea gigas</name>
    <dbReference type="NCBI Taxonomy" id="29159"/>
    <lineage>
        <taxon>Eukaryota</taxon>
        <taxon>Metazoa</taxon>
        <taxon>Spiralia</taxon>
        <taxon>Lophotrochozoa</taxon>
        <taxon>Mollusca</taxon>
        <taxon>Bivalvia</taxon>
        <taxon>Autobranchia</taxon>
        <taxon>Pteriomorphia</taxon>
        <taxon>Ostreida</taxon>
        <taxon>Ostreoidea</taxon>
        <taxon>Ostreidae</taxon>
        <taxon>Magallana</taxon>
    </lineage>
</organism>
<name>A0A8W8JWX5_MAGGI</name>
<feature type="transmembrane region" description="Helical" evidence="1">
    <location>
        <begin position="157"/>
        <end position="181"/>
    </location>
</feature>
<dbReference type="InterPro" id="IPR041249">
    <property type="entry name" value="HEPN_DZIP3"/>
</dbReference>
<accession>A0A8W8JWX5</accession>
<dbReference type="Pfam" id="PF20720">
    <property type="entry name" value="nSTAND3"/>
    <property type="match status" value="1"/>
</dbReference>
<dbReference type="AlphaFoldDB" id="A0A8W8JWX5"/>
<keyword evidence="1" id="KW-0812">Transmembrane</keyword>
<reference evidence="4" key="1">
    <citation type="submission" date="2022-08" db="UniProtKB">
        <authorList>
            <consortium name="EnsemblMetazoa"/>
        </authorList>
    </citation>
    <scope>IDENTIFICATION</scope>
    <source>
        <strain evidence="4">05x7-T-G4-1.051#20</strain>
    </source>
</reference>
<evidence type="ECO:0008006" key="6">
    <source>
        <dbReference type="Google" id="ProtNLM"/>
    </source>
</evidence>
<feature type="domain" description="DZIP3-like HEPN" evidence="2">
    <location>
        <begin position="279"/>
        <end position="356"/>
    </location>
</feature>
<proteinExistence type="predicted"/>
<keyword evidence="1" id="KW-0472">Membrane</keyword>